<name>A0AAV7WX37_PLEWA</name>
<organism evidence="1 2">
    <name type="scientific">Pleurodeles waltl</name>
    <name type="common">Iberian ribbed newt</name>
    <dbReference type="NCBI Taxonomy" id="8319"/>
    <lineage>
        <taxon>Eukaryota</taxon>
        <taxon>Metazoa</taxon>
        <taxon>Chordata</taxon>
        <taxon>Craniata</taxon>
        <taxon>Vertebrata</taxon>
        <taxon>Euteleostomi</taxon>
        <taxon>Amphibia</taxon>
        <taxon>Batrachia</taxon>
        <taxon>Caudata</taxon>
        <taxon>Salamandroidea</taxon>
        <taxon>Salamandridae</taxon>
        <taxon>Pleurodelinae</taxon>
        <taxon>Pleurodeles</taxon>
    </lineage>
</organism>
<evidence type="ECO:0000313" key="1">
    <source>
        <dbReference type="EMBL" id="KAJ1217874.1"/>
    </source>
</evidence>
<protein>
    <submittedName>
        <fullName evidence="1">Uncharacterized protein</fullName>
    </submittedName>
</protein>
<dbReference type="EMBL" id="JANPWB010000001">
    <property type="protein sequence ID" value="KAJ1217874.1"/>
    <property type="molecule type" value="Genomic_DNA"/>
</dbReference>
<dbReference type="Proteomes" id="UP001066276">
    <property type="component" value="Chromosome 1_1"/>
</dbReference>
<sequence length="140" mass="15540">MIRQGLCANFQHAVFVPHCDVGDLFDTQERCVEILDRCCIDSVRRCVQFSVAGQVLSRFFTRKSGCVIPVQLCVDLVRLCLRPQGRCCIDSSLGSQAEPFRFGCAAIFSSQAGLCIVSSRLCVFFVLRLQKTGSRLNLSP</sequence>
<accession>A0AAV7WX37</accession>
<reference evidence="1" key="1">
    <citation type="journal article" date="2022" name="bioRxiv">
        <title>Sequencing and chromosome-scale assembly of the giantPleurodeles waltlgenome.</title>
        <authorList>
            <person name="Brown T."/>
            <person name="Elewa A."/>
            <person name="Iarovenko S."/>
            <person name="Subramanian E."/>
            <person name="Araus A.J."/>
            <person name="Petzold A."/>
            <person name="Susuki M."/>
            <person name="Suzuki K.-i.T."/>
            <person name="Hayashi T."/>
            <person name="Toyoda A."/>
            <person name="Oliveira C."/>
            <person name="Osipova E."/>
            <person name="Leigh N.D."/>
            <person name="Simon A."/>
            <person name="Yun M.H."/>
        </authorList>
    </citation>
    <scope>NUCLEOTIDE SEQUENCE</scope>
    <source>
        <strain evidence="1">20211129_DDA</strain>
        <tissue evidence="1">Liver</tissue>
    </source>
</reference>
<comment type="caution">
    <text evidence="1">The sequence shown here is derived from an EMBL/GenBank/DDBJ whole genome shotgun (WGS) entry which is preliminary data.</text>
</comment>
<dbReference type="AlphaFoldDB" id="A0AAV7WX37"/>
<gene>
    <name evidence="1" type="ORF">NDU88_005461</name>
</gene>
<evidence type="ECO:0000313" key="2">
    <source>
        <dbReference type="Proteomes" id="UP001066276"/>
    </source>
</evidence>
<keyword evidence="2" id="KW-1185">Reference proteome</keyword>
<proteinExistence type="predicted"/>